<evidence type="ECO:0000259" key="4">
    <source>
        <dbReference type="PROSITE" id="PS51118"/>
    </source>
</evidence>
<evidence type="ECO:0000256" key="3">
    <source>
        <dbReference type="ARBA" id="ARBA00023163"/>
    </source>
</evidence>
<reference evidence="5 6" key="1">
    <citation type="submission" date="2024-03" db="EMBL/GenBank/DDBJ databases">
        <title>Human intestinal bacterial collection.</title>
        <authorList>
            <person name="Pauvert C."/>
            <person name="Hitch T.C.A."/>
            <person name="Clavel T."/>
        </authorList>
    </citation>
    <scope>NUCLEOTIDE SEQUENCE [LARGE SCALE GENOMIC DNA]</scope>
    <source>
        <strain evidence="5 6">CLA-KB-H122</strain>
    </source>
</reference>
<sequence length="121" mass="13897">METEKSFRNFTPTGRCPVRDVLSRLGDKWSMLVLLTLHANGVMRFSEIHRTLGDISHRMLTVTLRTLETDGMIRRKVYAEVPPRVEYDLTERGGSLLPHIFGLVEWAQDNMEAILGARRKS</sequence>
<keyword evidence="3" id="KW-0804">Transcription</keyword>
<dbReference type="PANTHER" id="PTHR33204:SF39">
    <property type="entry name" value="TRANSCRIPTIONAL REGULATORY PROTEIN"/>
    <property type="match status" value="1"/>
</dbReference>
<dbReference type="InterPro" id="IPR036390">
    <property type="entry name" value="WH_DNA-bd_sf"/>
</dbReference>
<keyword evidence="1" id="KW-0805">Transcription regulation</keyword>
<dbReference type="Proteomes" id="UP001460202">
    <property type="component" value="Unassembled WGS sequence"/>
</dbReference>
<dbReference type="InterPro" id="IPR002577">
    <property type="entry name" value="HTH_HxlR"/>
</dbReference>
<organism evidence="5 6">
    <name type="scientific">Alistipes intestinihominis</name>
    <dbReference type="NCBI Taxonomy" id="3133172"/>
    <lineage>
        <taxon>Bacteria</taxon>
        <taxon>Pseudomonadati</taxon>
        <taxon>Bacteroidota</taxon>
        <taxon>Bacteroidia</taxon>
        <taxon>Bacteroidales</taxon>
        <taxon>Rikenellaceae</taxon>
        <taxon>Alistipes</taxon>
    </lineage>
</organism>
<accession>A0ABV1GTT4</accession>
<evidence type="ECO:0000256" key="1">
    <source>
        <dbReference type="ARBA" id="ARBA00023015"/>
    </source>
</evidence>
<dbReference type="Pfam" id="PF01638">
    <property type="entry name" value="HxlR"/>
    <property type="match status" value="1"/>
</dbReference>
<dbReference type="PANTHER" id="PTHR33204">
    <property type="entry name" value="TRANSCRIPTIONAL REGULATOR, MARR FAMILY"/>
    <property type="match status" value="1"/>
</dbReference>
<gene>
    <name evidence="5" type="ORF">WMO46_02455</name>
</gene>
<protein>
    <submittedName>
        <fullName evidence="5">Helix-turn-helix domain-containing protein</fullName>
    </submittedName>
</protein>
<comment type="caution">
    <text evidence="5">The sequence shown here is derived from an EMBL/GenBank/DDBJ whole genome shotgun (WGS) entry which is preliminary data.</text>
</comment>
<proteinExistence type="predicted"/>
<dbReference type="RefSeq" id="WP_019151678.1">
    <property type="nucleotide sequence ID" value="NZ_JBBMFL010000002.1"/>
</dbReference>
<dbReference type="PROSITE" id="PS51118">
    <property type="entry name" value="HTH_HXLR"/>
    <property type="match status" value="1"/>
</dbReference>
<evidence type="ECO:0000313" key="5">
    <source>
        <dbReference type="EMBL" id="MEQ2543811.1"/>
    </source>
</evidence>
<dbReference type="InterPro" id="IPR036388">
    <property type="entry name" value="WH-like_DNA-bd_sf"/>
</dbReference>
<evidence type="ECO:0000256" key="2">
    <source>
        <dbReference type="ARBA" id="ARBA00023125"/>
    </source>
</evidence>
<name>A0ABV1GTT4_9BACT</name>
<keyword evidence="6" id="KW-1185">Reference proteome</keyword>
<dbReference type="EMBL" id="JBBMFL010000002">
    <property type="protein sequence ID" value="MEQ2543811.1"/>
    <property type="molecule type" value="Genomic_DNA"/>
</dbReference>
<keyword evidence="2" id="KW-0238">DNA-binding</keyword>
<dbReference type="Gene3D" id="1.10.10.10">
    <property type="entry name" value="Winged helix-like DNA-binding domain superfamily/Winged helix DNA-binding domain"/>
    <property type="match status" value="1"/>
</dbReference>
<feature type="domain" description="HTH hxlR-type" evidence="4">
    <location>
        <begin position="16"/>
        <end position="115"/>
    </location>
</feature>
<dbReference type="GeneID" id="78180011"/>
<dbReference type="SUPFAM" id="SSF46785">
    <property type="entry name" value="Winged helix' DNA-binding domain"/>
    <property type="match status" value="1"/>
</dbReference>
<evidence type="ECO:0000313" key="6">
    <source>
        <dbReference type="Proteomes" id="UP001460202"/>
    </source>
</evidence>